<evidence type="ECO:0000313" key="2">
    <source>
        <dbReference type="EMBL" id="KAJ1141199.1"/>
    </source>
</evidence>
<dbReference type="AlphaFoldDB" id="A0AAV7QQ58"/>
<comment type="caution">
    <text evidence="2">The sequence shown here is derived from an EMBL/GenBank/DDBJ whole genome shotgun (WGS) entry which is preliminary data.</text>
</comment>
<protein>
    <submittedName>
        <fullName evidence="2">Uncharacterized protein</fullName>
    </submittedName>
</protein>
<keyword evidence="3" id="KW-1185">Reference proteome</keyword>
<evidence type="ECO:0000313" key="3">
    <source>
        <dbReference type="Proteomes" id="UP001066276"/>
    </source>
</evidence>
<accession>A0AAV7QQ58</accession>
<evidence type="ECO:0000256" key="1">
    <source>
        <dbReference type="SAM" id="MobiDB-lite"/>
    </source>
</evidence>
<sequence>MPLEGTTNAHGRPKPVNYRCLNLLVCFEPANQVLRGRGSQGIRGVQASPQSLRPPMLPHPPIPGEWASHLRNSGLRLVRRELVERAQPDGQLISLKKKNCAGSVLGMPHGREMREKTMANQG</sequence>
<name>A0AAV7QQ58_PLEWA</name>
<reference evidence="2" key="1">
    <citation type="journal article" date="2022" name="bioRxiv">
        <title>Sequencing and chromosome-scale assembly of the giantPleurodeles waltlgenome.</title>
        <authorList>
            <person name="Brown T."/>
            <person name="Elewa A."/>
            <person name="Iarovenko S."/>
            <person name="Subramanian E."/>
            <person name="Araus A.J."/>
            <person name="Petzold A."/>
            <person name="Susuki M."/>
            <person name="Suzuki K.-i.T."/>
            <person name="Hayashi T."/>
            <person name="Toyoda A."/>
            <person name="Oliveira C."/>
            <person name="Osipova E."/>
            <person name="Leigh N.D."/>
            <person name="Simon A."/>
            <person name="Yun M.H."/>
        </authorList>
    </citation>
    <scope>NUCLEOTIDE SEQUENCE</scope>
    <source>
        <strain evidence="2">20211129_DDA</strain>
        <tissue evidence="2">Liver</tissue>
    </source>
</reference>
<organism evidence="2 3">
    <name type="scientific">Pleurodeles waltl</name>
    <name type="common">Iberian ribbed newt</name>
    <dbReference type="NCBI Taxonomy" id="8319"/>
    <lineage>
        <taxon>Eukaryota</taxon>
        <taxon>Metazoa</taxon>
        <taxon>Chordata</taxon>
        <taxon>Craniata</taxon>
        <taxon>Vertebrata</taxon>
        <taxon>Euteleostomi</taxon>
        <taxon>Amphibia</taxon>
        <taxon>Batrachia</taxon>
        <taxon>Caudata</taxon>
        <taxon>Salamandroidea</taxon>
        <taxon>Salamandridae</taxon>
        <taxon>Pleurodelinae</taxon>
        <taxon>Pleurodeles</taxon>
    </lineage>
</organism>
<proteinExistence type="predicted"/>
<gene>
    <name evidence="2" type="ORF">NDU88_007534</name>
</gene>
<dbReference type="Proteomes" id="UP001066276">
    <property type="component" value="Chromosome 6"/>
</dbReference>
<dbReference type="EMBL" id="JANPWB010000010">
    <property type="protein sequence ID" value="KAJ1141199.1"/>
    <property type="molecule type" value="Genomic_DNA"/>
</dbReference>
<feature type="region of interest" description="Disordered" evidence="1">
    <location>
        <begin position="38"/>
        <end position="61"/>
    </location>
</feature>